<dbReference type="OrthoDB" id="6431331at2759"/>
<dbReference type="SUPFAM" id="SSF53474">
    <property type="entry name" value="alpha/beta-Hydrolases"/>
    <property type="match status" value="1"/>
</dbReference>
<dbReference type="AlphaFoldDB" id="A0A074XED7"/>
<dbReference type="InterPro" id="IPR029058">
    <property type="entry name" value="AB_hydrolase_fold"/>
</dbReference>
<evidence type="ECO:0000256" key="1">
    <source>
        <dbReference type="SAM" id="Phobius"/>
    </source>
</evidence>
<accession>A0A074XED7</accession>
<dbReference type="GeneID" id="40750121"/>
<dbReference type="Gene3D" id="3.40.50.1820">
    <property type="entry name" value="alpha/beta hydrolase"/>
    <property type="match status" value="1"/>
</dbReference>
<dbReference type="Proteomes" id="UP000030706">
    <property type="component" value="Unassembled WGS sequence"/>
</dbReference>
<proteinExistence type="predicted"/>
<sequence length="497" mass="58044">MGPSTSEYIFIRACITFLHWIAPLSIALSVATFCYRPSRSEGFSLQAILIIWALLETAFYVVVFLPLRRHLQKPASHPKLVPYEQRRQEFIRCMGTVPDLDQFLSKWFRDSPLSEIKRENVKEFLRWAFLDIDDIDETYEEEVEEYVQMIEKTHQRKFEPGRGNAMCIRLTFDEVNLLHRSLFWYLCVFVVDCSTSVRLFYHGFDYHRTPLRRFFSVFPLRPHNAIALRNSTSDILTYWHRPHNSKTRLPIVFVHGIGIGLYPYMDLLGEINKDLKGTDSDDESVGIIAIEIMPISFRLTGQALLKQEMCAEIDKILKLHEWDKFVLISHSYGSVVSTHLLHTPHIAAKIGPIILIDPVTFLLHLPDVAFNFLHRKPRDSNEHRLQYFASNDIGVAHTLSRRFFWKENIVWKEDFGDRPVTVVLCGKDMIVNTEHIGGYLAGSDDEHYEKGAWKSQAWKGKGLDILWFEKLNHAEVFDQRTTRVKILRVIREYCVNQ</sequence>
<organism evidence="2 3">
    <name type="scientific">Aureobasidium pullulans EXF-150</name>
    <dbReference type="NCBI Taxonomy" id="1043002"/>
    <lineage>
        <taxon>Eukaryota</taxon>
        <taxon>Fungi</taxon>
        <taxon>Dikarya</taxon>
        <taxon>Ascomycota</taxon>
        <taxon>Pezizomycotina</taxon>
        <taxon>Dothideomycetes</taxon>
        <taxon>Dothideomycetidae</taxon>
        <taxon>Dothideales</taxon>
        <taxon>Saccotheciaceae</taxon>
        <taxon>Aureobasidium</taxon>
    </lineage>
</organism>
<keyword evidence="3" id="KW-1185">Reference proteome</keyword>
<gene>
    <name evidence="2" type="ORF">M438DRAFT_365706</name>
</gene>
<keyword evidence="1" id="KW-0472">Membrane</keyword>
<evidence type="ECO:0008006" key="4">
    <source>
        <dbReference type="Google" id="ProtNLM"/>
    </source>
</evidence>
<keyword evidence="1" id="KW-0812">Transmembrane</keyword>
<feature type="transmembrane region" description="Helical" evidence="1">
    <location>
        <begin position="9"/>
        <end position="31"/>
    </location>
</feature>
<name>A0A074XED7_AURPU</name>
<evidence type="ECO:0000313" key="3">
    <source>
        <dbReference type="Proteomes" id="UP000030706"/>
    </source>
</evidence>
<dbReference type="RefSeq" id="XP_029760062.1">
    <property type="nucleotide sequence ID" value="XM_029907815.1"/>
</dbReference>
<dbReference type="HOGENOM" id="CLU_027502_2_0_1"/>
<reference evidence="2 3" key="1">
    <citation type="journal article" date="2014" name="BMC Genomics">
        <title>Genome sequencing of four Aureobasidium pullulans varieties: biotechnological potential, stress tolerance, and description of new species.</title>
        <authorList>
            <person name="Gostin Ar C."/>
            <person name="Ohm R.A."/>
            <person name="Kogej T."/>
            <person name="Sonjak S."/>
            <person name="Turk M."/>
            <person name="Zajc J."/>
            <person name="Zalar P."/>
            <person name="Grube M."/>
            <person name="Sun H."/>
            <person name="Han J."/>
            <person name="Sharma A."/>
            <person name="Chiniquy J."/>
            <person name="Ngan C.Y."/>
            <person name="Lipzen A."/>
            <person name="Barry K."/>
            <person name="Grigoriev I.V."/>
            <person name="Gunde-Cimerman N."/>
        </authorList>
    </citation>
    <scope>NUCLEOTIDE SEQUENCE [LARGE SCALE GENOMIC DNA]</scope>
    <source>
        <strain evidence="2 3">EXF-150</strain>
    </source>
</reference>
<evidence type="ECO:0000313" key="2">
    <source>
        <dbReference type="EMBL" id="KEQ83875.1"/>
    </source>
</evidence>
<feature type="transmembrane region" description="Helical" evidence="1">
    <location>
        <begin position="43"/>
        <end position="67"/>
    </location>
</feature>
<dbReference type="STRING" id="1043002.A0A074XED7"/>
<feature type="transmembrane region" description="Helical" evidence="1">
    <location>
        <begin position="182"/>
        <end position="201"/>
    </location>
</feature>
<dbReference type="PANTHER" id="PTHR37471:SF1">
    <property type="entry name" value="AB HYDROLASE-1 DOMAIN-CONTAINING PROTEIN"/>
    <property type="match status" value="1"/>
</dbReference>
<protein>
    <recommendedName>
        <fullName evidence="4">AB hydrolase-1 domain-containing protein</fullName>
    </recommendedName>
</protein>
<keyword evidence="1" id="KW-1133">Transmembrane helix</keyword>
<dbReference type="EMBL" id="KL584983">
    <property type="protein sequence ID" value="KEQ83875.1"/>
    <property type="molecule type" value="Genomic_DNA"/>
</dbReference>
<dbReference type="PANTHER" id="PTHR37471">
    <property type="entry name" value="UNNAMED PRODUCT"/>
    <property type="match status" value="1"/>
</dbReference>